<sequence length="665" mass="76266">MQILSKFFSKAIIIIATLIAFIGLNANLFQSNHYPHLLGIYSWLIFGFALVIISLALVFYRHLTKYSTKTLLSLLIISYLSMLIAQIIISHLFTVSLVRDPFRVTSTAMQLATSFSNHFTWPIYFSRALNNINITLLLSQLLSFSHWLPFSLLTQVKLWQLFLVQLVVLVTLLNIYLATNNLRLVLLMQLWFTFSPFLYTYNLLVFYTDTWLILGFGVLLLGLQLLFKYPLKRWQKLIVSIITILAAFISELIKPNFIIVIPALIIWLTILSSAKQLKKSLLLAIIGIISMTLLAFPTNNVINKAVGFHADSRYEFPVQHWIMMGLNQKSEGAYDNQDVKLTSRPSTLQAKKQQDTQIIKQRLTKLGLTGYFNLIIAKLQNLQNQEKLNQSYIDGYSKAPNWFLNNPNQINVFVTIFTKLGMSIIFILVIIGLLSVFTKAIPKIALLASLVYIGLLLFHAFLWESNNRYGEAIIIPLFFLATLGFQKLALLTKKYKFRHLPKFMALASLGIVILGWLNFKPLMVNADYKTTHPFYGQFSNWGGNFDYPAYQLAPKKTLHQDIFLPTSARMLVVRTIAQQKGIISLKYQHQTIFRQSNFNKLPTEMNGDSGIRIKHRFKAGCYALKYQNPTNHVIKVRLQAAPYALHNPPIDNLNGHKSFIFMFRK</sequence>
<feature type="transmembrane region" description="Helical" evidence="1">
    <location>
        <begin position="158"/>
        <end position="177"/>
    </location>
</feature>
<feature type="transmembrane region" description="Helical" evidence="1">
    <location>
        <begin position="410"/>
        <end position="437"/>
    </location>
</feature>
<feature type="transmembrane region" description="Helical" evidence="1">
    <location>
        <begin position="444"/>
        <end position="463"/>
    </location>
</feature>
<feature type="transmembrane region" description="Helical" evidence="1">
    <location>
        <begin position="7"/>
        <end position="28"/>
    </location>
</feature>
<proteinExistence type="predicted"/>
<feature type="transmembrane region" description="Helical" evidence="1">
    <location>
        <begin position="256"/>
        <end position="274"/>
    </location>
</feature>
<dbReference type="EMBL" id="JAGMVS010000038">
    <property type="protein sequence ID" value="MCM2436718.1"/>
    <property type="molecule type" value="Genomic_DNA"/>
</dbReference>
<comment type="caution">
    <text evidence="2">The sequence shown here is derived from an EMBL/GenBank/DDBJ whole genome shotgun (WGS) entry which is preliminary data.</text>
</comment>
<keyword evidence="1" id="KW-1133">Transmembrane helix</keyword>
<gene>
    <name evidence="2" type="ORF">KAK10_02070</name>
</gene>
<keyword evidence="1" id="KW-0812">Transmembrane</keyword>
<name>A0ABT0VHV0_9LACO</name>
<evidence type="ECO:0000313" key="2">
    <source>
        <dbReference type="EMBL" id="MCM2436718.1"/>
    </source>
</evidence>
<organism evidence="2 3">
    <name type="scientific">Periweissella beninensis</name>
    <dbReference type="NCBI Taxonomy" id="504936"/>
    <lineage>
        <taxon>Bacteria</taxon>
        <taxon>Bacillati</taxon>
        <taxon>Bacillota</taxon>
        <taxon>Bacilli</taxon>
        <taxon>Lactobacillales</taxon>
        <taxon>Lactobacillaceae</taxon>
        <taxon>Periweissella</taxon>
    </lineage>
</organism>
<keyword evidence="3" id="KW-1185">Reference proteome</keyword>
<reference evidence="2" key="1">
    <citation type="submission" date="2021-04" db="EMBL/GenBank/DDBJ databases">
        <title>Taxonomic assessment of Weissella genus.</title>
        <authorList>
            <person name="Fanelli F."/>
            <person name="Chieffi D."/>
            <person name="Dell'Aquila A."/>
            <person name="Gyu-Sung C."/>
            <person name="Franz C.M.A.P."/>
            <person name="Fusco V."/>
        </authorList>
    </citation>
    <scope>NUCLEOTIDE SEQUENCE</scope>
    <source>
        <strain evidence="2">LMG 25373</strain>
    </source>
</reference>
<feature type="transmembrane region" description="Helical" evidence="1">
    <location>
        <begin position="469"/>
        <end position="491"/>
    </location>
</feature>
<evidence type="ECO:0008006" key="4">
    <source>
        <dbReference type="Google" id="ProtNLM"/>
    </source>
</evidence>
<evidence type="ECO:0000256" key="1">
    <source>
        <dbReference type="SAM" id="Phobius"/>
    </source>
</evidence>
<dbReference type="Proteomes" id="UP001057481">
    <property type="component" value="Unassembled WGS sequence"/>
</dbReference>
<evidence type="ECO:0000313" key="3">
    <source>
        <dbReference type="Proteomes" id="UP001057481"/>
    </source>
</evidence>
<dbReference type="RefSeq" id="WP_205143160.1">
    <property type="nucleotide sequence ID" value="NZ_JAFBDN010000003.1"/>
</dbReference>
<accession>A0ABT0VHV0</accession>
<feature type="transmembrane region" description="Helical" evidence="1">
    <location>
        <begin position="40"/>
        <end position="60"/>
    </location>
</feature>
<feature type="transmembrane region" description="Helical" evidence="1">
    <location>
        <begin position="210"/>
        <end position="227"/>
    </location>
</feature>
<keyword evidence="1" id="KW-0472">Membrane</keyword>
<protein>
    <recommendedName>
        <fullName evidence="4">Glycosyltransferase RgtA/B/C/D-like domain-containing protein</fullName>
    </recommendedName>
</protein>
<feature type="transmembrane region" description="Helical" evidence="1">
    <location>
        <begin position="72"/>
        <end position="93"/>
    </location>
</feature>
<feature type="transmembrane region" description="Helical" evidence="1">
    <location>
        <begin position="184"/>
        <end position="204"/>
    </location>
</feature>
<feature type="transmembrane region" description="Helical" evidence="1">
    <location>
        <begin position="503"/>
        <end position="519"/>
    </location>
</feature>
<feature type="transmembrane region" description="Helical" evidence="1">
    <location>
        <begin position="281"/>
        <end position="298"/>
    </location>
</feature>